<dbReference type="Pfam" id="PF10208">
    <property type="entry name" value="ARMET_C"/>
    <property type="match status" value="1"/>
</dbReference>
<reference evidence="12" key="3">
    <citation type="journal article" date="2016" name="Gigascience">
        <title>De novo construction of an expanded transcriptome assembly for the western tarnished plant bug, Lygus hesperus.</title>
        <authorList>
            <person name="Tassone E.E."/>
            <person name="Geib S.M."/>
            <person name="Hall B."/>
            <person name="Fabrick J.A."/>
            <person name="Brent C.S."/>
            <person name="Hull J.J."/>
        </authorList>
    </citation>
    <scope>NUCLEOTIDE SEQUENCE</scope>
</reference>
<evidence type="ECO:0000313" key="11">
    <source>
        <dbReference type="EMBL" id="JAG31332.1"/>
    </source>
</evidence>
<dbReference type="PANTHER" id="PTHR12990">
    <property type="entry name" value="ARMET-LIKE PROTEIN"/>
    <property type="match status" value="1"/>
</dbReference>
<evidence type="ECO:0000256" key="3">
    <source>
        <dbReference type="ARBA" id="ARBA00014267"/>
    </source>
</evidence>
<comment type="similarity">
    <text evidence="2">Belongs to the ARMET family.</text>
</comment>
<keyword evidence="4" id="KW-0964">Secreted</keyword>
<dbReference type="SUPFAM" id="SSF68906">
    <property type="entry name" value="SAP domain"/>
    <property type="match status" value="1"/>
</dbReference>
<evidence type="ECO:0000256" key="5">
    <source>
        <dbReference type="ARBA" id="ARBA00022729"/>
    </source>
</evidence>
<reference evidence="11" key="2">
    <citation type="submission" date="2014-07" db="EMBL/GenBank/DDBJ databases">
        <authorList>
            <person name="Hull J."/>
        </authorList>
    </citation>
    <scope>NUCLEOTIDE SEQUENCE</scope>
</reference>
<gene>
    <name evidence="12" type="primary">Manf_0</name>
    <name evidence="11" type="ORF">CM83_12693</name>
    <name evidence="12" type="ORF">g.5101</name>
</gene>
<evidence type="ECO:0000259" key="9">
    <source>
        <dbReference type="Pfam" id="PF10208"/>
    </source>
</evidence>
<feature type="domain" description="ARMET C-terminal" evidence="9">
    <location>
        <begin position="152"/>
        <end position="192"/>
    </location>
</feature>
<name>A0A0A9YE26_LYGHE</name>
<evidence type="ECO:0000259" key="10">
    <source>
        <dbReference type="Pfam" id="PF20145"/>
    </source>
</evidence>
<comment type="subcellular location">
    <subcellularLocation>
        <location evidence="1">Secreted</location>
    </subcellularLocation>
</comment>
<feature type="signal peptide" evidence="8">
    <location>
        <begin position="1"/>
        <end position="27"/>
    </location>
</feature>
<dbReference type="InterPro" id="IPR045333">
    <property type="entry name" value="ARMET-like"/>
</dbReference>
<evidence type="ECO:0000256" key="7">
    <source>
        <dbReference type="ARBA" id="ARBA00032923"/>
    </source>
</evidence>
<dbReference type="InterPro" id="IPR036361">
    <property type="entry name" value="SAP_dom_sf"/>
</dbReference>
<dbReference type="InterPro" id="IPR019345">
    <property type="entry name" value="ARMET_C"/>
</dbReference>
<evidence type="ECO:0000256" key="2">
    <source>
        <dbReference type="ARBA" id="ARBA00005617"/>
    </source>
</evidence>
<keyword evidence="5 8" id="KW-0732">Signal</keyword>
<accession>A0A0A9YE26</accession>
<organism evidence="11">
    <name type="scientific">Lygus hesperus</name>
    <name type="common">Western plant bug</name>
    <dbReference type="NCBI Taxonomy" id="30085"/>
    <lineage>
        <taxon>Eukaryota</taxon>
        <taxon>Metazoa</taxon>
        <taxon>Ecdysozoa</taxon>
        <taxon>Arthropoda</taxon>
        <taxon>Hexapoda</taxon>
        <taxon>Insecta</taxon>
        <taxon>Pterygota</taxon>
        <taxon>Neoptera</taxon>
        <taxon>Paraneoptera</taxon>
        <taxon>Hemiptera</taxon>
        <taxon>Heteroptera</taxon>
        <taxon>Panheteroptera</taxon>
        <taxon>Cimicomorpha</taxon>
        <taxon>Miridae</taxon>
        <taxon>Mirini</taxon>
        <taxon>Lygus</taxon>
    </lineage>
</organism>
<feature type="domain" description="ARMET N-terminal" evidence="10">
    <location>
        <begin position="34"/>
        <end position="127"/>
    </location>
</feature>
<evidence type="ECO:0000256" key="1">
    <source>
        <dbReference type="ARBA" id="ARBA00004613"/>
    </source>
</evidence>
<sequence length="198" mass="22577">MHVRSKPGVYILCILYILAMCVGIATAEVAESSECEVCVAVVDRFYKAVGDTKPKSQDQWDSMIRRICSQVTHPKEKRFCWYIGASRDSATNIFREITRPMSFNMPSLNLCKKLQKIDSIICGLRYSGPTVVEESEEKPTPPAAVATVDWDNLSKLRIRQLKQILDNWNEFCSGCVEKSDFIARIQELRPKYESKSEL</sequence>
<dbReference type="PANTHER" id="PTHR12990:SF5">
    <property type="entry name" value="MESENCEPHALIC ASTROCYTE-DERIVED NEUROTROPHIC FACTOR HOMOLOG"/>
    <property type="match status" value="1"/>
</dbReference>
<evidence type="ECO:0000256" key="8">
    <source>
        <dbReference type="SAM" id="SignalP"/>
    </source>
</evidence>
<evidence type="ECO:0000256" key="4">
    <source>
        <dbReference type="ARBA" id="ARBA00022525"/>
    </source>
</evidence>
<dbReference type="Pfam" id="PF20145">
    <property type="entry name" value="ARMET_N"/>
    <property type="match status" value="1"/>
</dbReference>
<evidence type="ECO:0000256" key="6">
    <source>
        <dbReference type="ARBA" id="ARBA00023157"/>
    </source>
</evidence>
<reference evidence="11" key="1">
    <citation type="journal article" date="2014" name="PLoS ONE">
        <title>Transcriptome-Based Identification of ABC Transporters in the Western Tarnished Plant Bug Lygus hesperus.</title>
        <authorList>
            <person name="Hull J.J."/>
            <person name="Chaney K."/>
            <person name="Geib S.M."/>
            <person name="Fabrick J.A."/>
            <person name="Brent C.S."/>
            <person name="Walsh D."/>
            <person name="Lavine L.C."/>
        </authorList>
    </citation>
    <scope>NUCLEOTIDE SEQUENCE</scope>
</reference>
<protein>
    <recommendedName>
        <fullName evidence="3">Mesencephalic astrocyte-derived neurotrophic factor homolog</fullName>
    </recommendedName>
    <alternativeName>
        <fullName evidence="7">MANF/CDNF-like protein</fullName>
    </alternativeName>
</protein>
<dbReference type="Gene3D" id="1.10.225.10">
    <property type="entry name" value="Saposin-like"/>
    <property type="match status" value="1"/>
</dbReference>
<dbReference type="EMBL" id="GBHO01012272">
    <property type="protein sequence ID" value="JAG31332.1"/>
    <property type="molecule type" value="Transcribed_RNA"/>
</dbReference>
<dbReference type="InterPro" id="IPR045332">
    <property type="entry name" value="ARMET_N"/>
</dbReference>
<keyword evidence="6" id="KW-1015">Disulfide bond</keyword>
<feature type="chain" id="PRO_5007389676" description="Mesencephalic astrocyte-derived neurotrophic factor homolog" evidence="8">
    <location>
        <begin position="28"/>
        <end position="198"/>
    </location>
</feature>
<dbReference type="AlphaFoldDB" id="A0A0A9YE26"/>
<dbReference type="Gene3D" id="1.10.720.30">
    <property type="entry name" value="SAP domain"/>
    <property type="match status" value="1"/>
</dbReference>
<proteinExistence type="inferred from homology"/>
<dbReference type="EMBL" id="GDHC01012619">
    <property type="protein sequence ID" value="JAQ06010.1"/>
    <property type="molecule type" value="Transcribed_RNA"/>
</dbReference>
<evidence type="ECO:0000313" key="12">
    <source>
        <dbReference type="EMBL" id="JAQ06010.1"/>
    </source>
</evidence>
<dbReference type="GO" id="GO:0005576">
    <property type="term" value="C:extracellular region"/>
    <property type="evidence" value="ECO:0007669"/>
    <property type="project" value="UniProtKB-SubCell"/>
</dbReference>